<feature type="domain" description="Tyrosine specific protein phosphatases" evidence="15">
    <location>
        <begin position="105"/>
        <end position="174"/>
    </location>
</feature>
<dbReference type="Gene3D" id="3.90.190.10">
    <property type="entry name" value="Protein tyrosine phosphatase superfamily"/>
    <property type="match status" value="1"/>
</dbReference>
<keyword evidence="8 10" id="KW-0539">Nucleus</keyword>
<feature type="binding site" evidence="13">
    <location>
        <begin position="537"/>
        <end position="539"/>
    </location>
    <ligand>
        <name>GTP</name>
        <dbReference type="ChEBI" id="CHEBI:37565"/>
    </ligand>
</feature>
<dbReference type="SUPFAM" id="SSF52799">
    <property type="entry name" value="(Phosphotyrosine protein) phosphatases II"/>
    <property type="match status" value="1"/>
</dbReference>
<evidence type="ECO:0000256" key="11">
    <source>
        <dbReference type="PIRSR" id="PIRSR036958-1"/>
    </source>
</evidence>
<dbReference type="InterPro" id="IPR000387">
    <property type="entry name" value="Tyr_Pase_dom"/>
</dbReference>
<dbReference type="Gene3D" id="3.30.470.30">
    <property type="entry name" value="DNA ligase/mRNA capping enzyme"/>
    <property type="match status" value="1"/>
</dbReference>
<keyword evidence="5 10" id="KW-0547">Nucleotide-binding</keyword>
<dbReference type="InterPro" id="IPR012340">
    <property type="entry name" value="NA-bd_OB-fold"/>
</dbReference>
<evidence type="ECO:0000256" key="6">
    <source>
        <dbReference type="ARBA" id="ARBA00023042"/>
    </source>
</evidence>
<dbReference type="CDD" id="cd07895">
    <property type="entry name" value="Adenylation_mRNA_capping"/>
    <property type="match status" value="1"/>
</dbReference>
<evidence type="ECO:0000256" key="13">
    <source>
        <dbReference type="PIRSR" id="PIRSR036958-3"/>
    </source>
</evidence>
<dbReference type="SUPFAM" id="SSF50249">
    <property type="entry name" value="Nucleic acid-binding proteins"/>
    <property type="match status" value="1"/>
</dbReference>
<dbReference type="PROSITE" id="PS50056">
    <property type="entry name" value="TYR_PHOSPHATASE_2"/>
    <property type="match status" value="1"/>
</dbReference>
<dbReference type="InterPro" id="IPR001339">
    <property type="entry name" value="mRNA_cap_enzyme_adenylation"/>
</dbReference>
<evidence type="ECO:0000256" key="12">
    <source>
        <dbReference type="PIRSR" id="PIRSR036958-2"/>
    </source>
</evidence>
<reference evidence="16" key="1">
    <citation type="submission" date="2019-11" db="UniProtKB">
        <authorList>
            <consortium name="WormBaseParasite"/>
        </authorList>
    </citation>
    <scope>IDENTIFICATION</scope>
</reference>
<feature type="binding site" evidence="13">
    <location>
        <position position="372"/>
    </location>
    <ligand>
        <name>GTP</name>
        <dbReference type="ChEBI" id="CHEBI:37565"/>
    </ligand>
</feature>
<comment type="catalytic activity">
    <reaction evidence="10">
        <text>a 5'-end triphospho-ribonucleoside in mRNA + H2O = a 5'-end diphospho-ribonucleoside in mRNA + phosphate + H(+)</text>
        <dbReference type="Rhea" id="RHEA:67004"/>
        <dbReference type="Rhea" id="RHEA-COMP:17164"/>
        <dbReference type="Rhea" id="RHEA-COMP:17165"/>
        <dbReference type="ChEBI" id="CHEBI:15377"/>
        <dbReference type="ChEBI" id="CHEBI:15378"/>
        <dbReference type="ChEBI" id="CHEBI:43474"/>
        <dbReference type="ChEBI" id="CHEBI:167616"/>
        <dbReference type="ChEBI" id="CHEBI:167618"/>
        <dbReference type="EC" id="3.6.1.74"/>
    </reaction>
</comment>
<dbReference type="InterPro" id="IPR000340">
    <property type="entry name" value="Dual-sp_phosphatase_cat-dom"/>
</dbReference>
<evidence type="ECO:0000256" key="5">
    <source>
        <dbReference type="ARBA" id="ARBA00022741"/>
    </source>
</evidence>
<comment type="subcellular location">
    <subcellularLocation>
        <location evidence="1 10">Nucleus</location>
    </subcellularLocation>
</comment>
<dbReference type="GO" id="GO:0004651">
    <property type="term" value="F:polynucleotide 5'-phosphatase activity"/>
    <property type="evidence" value="ECO:0007669"/>
    <property type="project" value="UniProtKB-UniRule"/>
</dbReference>
<dbReference type="SUPFAM" id="SSF56091">
    <property type="entry name" value="DNA ligase/mRNA capping enzyme, catalytic domain"/>
    <property type="match status" value="1"/>
</dbReference>
<comment type="function">
    <text evidence="10">Bifunctional mRNA-capping enzyme exhibiting RNA 5'-triphosphate monophosphatase activity in the N-terminal part and mRNA guanylyltransferase activity in the C-terminal part. Catalyzes the first two steps of cap formation: by removing the gamma-phosphate from the 5'-triphosphate end of nascent mRNA to yield a diphosphate end, and by transferring the GMP moiety of GTP to the 5'-diphosphate terminus of RNA via a covalent enzyme-GMP reaction intermediate.</text>
</comment>
<keyword evidence="6 10" id="KW-0506">mRNA capping</keyword>
<dbReference type="PIRSF" id="PIRSF036958">
    <property type="entry name" value="mRNA_capping_HCE"/>
    <property type="match status" value="1"/>
</dbReference>
<name>A0A5K3F0Q1_MESCO</name>
<keyword evidence="7 10" id="KW-0342">GTP-binding</keyword>
<organism evidence="16">
    <name type="scientific">Mesocestoides corti</name>
    <name type="common">Flatworm</name>
    <dbReference type="NCBI Taxonomy" id="53468"/>
    <lineage>
        <taxon>Eukaryota</taxon>
        <taxon>Metazoa</taxon>
        <taxon>Spiralia</taxon>
        <taxon>Lophotrochozoa</taxon>
        <taxon>Platyhelminthes</taxon>
        <taxon>Cestoda</taxon>
        <taxon>Eucestoda</taxon>
        <taxon>Cyclophyllidea</taxon>
        <taxon>Mesocestoididae</taxon>
        <taxon>Mesocestoides</taxon>
    </lineage>
</organism>
<feature type="active site" description="N6-GMP-lysine intermediate" evidence="12">
    <location>
        <position position="351"/>
    </location>
</feature>
<dbReference type="PANTHER" id="PTHR10367:SF17">
    <property type="entry name" value="MRNA-CAPPING ENZYME"/>
    <property type="match status" value="1"/>
</dbReference>
<dbReference type="Pfam" id="PF03919">
    <property type="entry name" value="mRNA_cap_C"/>
    <property type="match status" value="1"/>
</dbReference>
<dbReference type="AlphaFoldDB" id="A0A5K3F0Q1"/>
<dbReference type="InterPro" id="IPR051029">
    <property type="entry name" value="mRNA_Capping_Enz/RNA_Phosphat"/>
</dbReference>
<evidence type="ECO:0000256" key="7">
    <source>
        <dbReference type="ARBA" id="ARBA00023134"/>
    </source>
</evidence>
<dbReference type="GO" id="GO:0005524">
    <property type="term" value="F:ATP binding"/>
    <property type="evidence" value="ECO:0007669"/>
    <property type="project" value="InterPro"/>
</dbReference>
<keyword evidence="10" id="KW-0378">Hydrolase</keyword>
<comment type="similarity">
    <text evidence="10">In the C-terminal section; belongs to the eukaryotic GTase family.</text>
</comment>
<dbReference type="InterPro" id="IPR029021">
    <property type="entry name" value="Prot-tyrosine_phosphatase-like"/>
</dbReference>
<comment type="similarity">
    <text evidence="10">In the N-terminal section; belongs to the non-receptor class of the protein-tyrosine phosphatase family.</text>
</comment>
<evidence type="ECO:0000256" key="10">
    <source>
        <dbReference type="PIRNR" id="PIRNR036958"/>
    </source>
</evidence>
<evidence type="ECO:0000256" key="1">
    <source>
        <dbReference type="ARBA" id="ARBA00004123"/>
    </source>
</evidence>
<dbReference type="WBParaSite" id="MCU_004001-RB">
    <property type="protein sequence ID" value="MCU_004001-RB"/>
    <property type="gene ID" value="MCU_004001"/>
</dbReference>
<evidence type="ECO:0000259" key="15">
    <source>
        <dbReference type="PROSITE" id="PS50056"/>
    </source>
</evidence>
<evidence type="ECO:0000256" key="3">
    <source>
        <dbReference type="ARBA" id="ARBA00022679"/>
    </source>
</evidence>
<evidence type="ECO:0000256" key="14">
    <source>
        <dbReference type="SAM" id="MobiDB-lite"/>
    </source>
</evidence>
<evidence type="ECO:0000256" key="4">
    <source>
        <dbReference type="ARBA" id="ARBA00022695"/>
    </source>
</evidence>
<dbReference type="Gene3D" id="2.40.50.140">
    <property type="entry name" value="Nucleic acid-binding proteins"/>
    <property type="match status" value="1"/>
</dbReference>
<dbReference type="PROSITE" id="PS00383">
    <property type="entry name" value="TYR_PHOSPHATASE_1"/>
    <property type="match status" value="1"/>
</dbReference>
<feature type="binding site" evidence="13">
    <location>
        <position position="356"/>
    </location>
    <ligand>
        <name>GTP</name>
        <dbReference type="ChEBI" id="CHEBI:37565"/>
    </ligand>
</feature>
<keyword evidence="3 10" id="KW-0808">Transferase</keyword>
<evidence type="ECO:0000313" key="16">
    <source>
        <dbReference type="WBParaSite" id="MCU_004001-RB"/>
    </source>
</evidence>
<dbReference type="PANTHER" id="PTHR10367">
    <property type="entry name" value="MRNA-CAPPING ENZYME"/>
    <property type="match status" value="1"/>
</dbReference>
<evidence type="ECO:0000256" key="2">
    <source>
        <dbReference type="ARBA" id="ARBA00022664"/>
    </source>
</evidence>
<dbReference type="InterPro" id="IPR017074">
    <property type="entry name" value="mRNA_cap_enz_bifunc"/>
</dbReference>
<dbReference type="GO" id="GO:0006370">
    <property type="term" value="P:7-methylguanosine mRNA capping"/>
    <property type="evidence" value="ECO:0007669"/>
    <property type="project" value="UniProtKB-UniRule"/>
</dbReference>
<dbReference type="EC" id="3.6.1.74" evidence="10"/>
<feature type="region of interest" description="Disordered" evidence="14">
    <location>
        <begin position="207"/>
        <end position="226"/>
    </location>
</feature>
<keyword evidence="4 10" id="KW-0548">Nucleotidyltransferase</keyword>
<dbReference type="GO" id="GO:0140818">
    <property type="term" value="F:mRNA 5'-triphosphate monophosphatase activity"/>
    <property type="evidence" value="ECO:0007669"/>
    <property type="project" value="UniProtKB-EC"/>
</dbReference>
<keyword evidence="2 10" id="KW-0507">mRNA processing</keyword>
<dbReference type="InterPro" id="IPR013846">
    <property type="entry name" value="mRNA_cap_enzyme_C"/>
</dbReference>
<dbReference type="Pfam" id="PF01331">
    <property type="entry name" value="mRNA_cap_enzyme"/>
    <property type="match status" value="1"/>
</dbReference>
<feature type="binding site" evidence="13">
    <location>
        <begin position="610"/>
        <end position="615"/>
    </location>
    <ligand>
        <name>GTP</name>
        <dbReference type="ChEBI" id="CHEBI:37565"/>
    </ligand>
</feature>
<proteinExistence type="inferred from homology"/>
<sequence length="679" mass="76998">MSHRRNYFLPPRWLKCPRVGSLLVDLFIPFKTPLDSKFADVIPPDDIFDPESLFDYVRPYRLGLVFDLTKSTRFYHRKEIENHGCTYLKIACKGNEECPTEEQVKLFTDVVRKFVADDKNVGKKIGVHCTHGFNRTGFLIVSYMVNECYYSLELALKLFADARPPGIYKADYLMELYKRFDDPADCIPAPDLPDWCLDGHDGSGTPNLLKHKHPDSPGENVTDATDESIVSVPSKSARLSEDVSRLPVPPPGQPKFMNGVTGVRILDQNAFEAHHVRAIVDYLIKLGGIQARREEEETATPSAIADDVCTEPINLALNFDPMLRFRGSQPVSMTRQNARLIVDQPYAVTYKSDGTRYLMLVHGPEKVYLIDRANFVYKVDCLQFPTAGWLQTALRAQKNGERPSDFMTEPGAHLVNTLLDGELVAFDNTPDRPFKFLIFDAVIIQGYPCGKRPFESRLEYIEKYVVRPRNDAGHNQLVDFSKQTFSVRKKPFFRLDHVAELLQLRREALQHKTDGLVFQPAGPNDFYVLGTCNETLKWKPPELNTIDFRCKVYLHTAPGEVSRYVGELYLGGSPVPNAHLVHVTSKDKALDGKIVECQVDRALGGWRVLRIRTDKTDPNHLSVGKLIMESILFPVTADDVIVLVNMWRHACLREKEERMKREGTYRAPHTGAPSGDDVS</sequence>
<feature type="region of interest" description="Disordered" evidence="14">
    <location>
        <begin position="659"/>
        <end position="679"/>
    </location>
</feature>
<dbReference type="GO" id="GO:0005525">
    <property type="term" value="F:GTP binding"/>
    <property type="evidence" value="ECO:0007669"/>
    <property type="project" value="UniProtKB-UniRule"/>
</dbReference>
<accession>A0A5K3F0Q1</accession>
<evidence type="ECO:0000256" key="9">
    <source>
        <dbReference type="ARBA" id="ARBA00044624"/>
    </source>
</evidence>
<dbReference type="InterPro" id="IPR016130">
    <property type="entry name" value="Tyr_Pase_AS"/>
</dbReference>
<comment type="catalytic activity">
    <reaction evidence="9">
        <text>a 5'-end diphospho-ribonucleoside in mRNA + GTP + H(+) = a 5'-end (5'-triphosphoguanosine)-ribonucleoside in mRNA + diphosphate</text>
        <dbReference type="Rhea" id="RHEA:67012"/>
        <dbReference type="Rhea" id="RHEA-COMP:17165"/>
        <dbReference type="Rhea" id="RHEA-COMP:17166"/>
        <dbReference type="ChEBI" id="CHEBI:15378"/>
        <dbReference type="ChEBI" id="CHEBI:33019"/>
        <dbReference type="ChEBI" id="CHEBI:37565"/>
        <dbReference type="ChEBI" id="CHEBI:167616"/>
        <dbReference type="ChEBI" id="CHEBI:167617"/>
        <dbReference type="EC" id="2.7.7.50"/>
    </reaction>
    <physiologicalReaction direction="left-to-right" evidence="9">
        <dbReference type="Rhea" id="RHEA:67013"/>
    </physiologicalReaction>
</comment>
<dbReference type="EC" id="2.7.7.50" evidence="10"/>
<dbReference type="GO" id="GO:0005634">
    <property type="term" value="C:nucleus"/>
    <property type="evidence" value="ECO:0007669"/>
    <property type="project" value="UniProtKB-SubCell"/>
</dbReference>
<evidence type="ECO:0000256" key="8">
    <source>
        <dbReference type="ARBA" id="ARBA00023242"/>
    </source>
</evidence>
<dbReference type="GO" id="GO:0004721">
    <property type="term" value="F:phosphoprotein phosphatase activity"/>
    <property type="evidence" value="ECO:0007669"/>
    <property type="project" value="UniProtKB-UniRule"/>
</dbReference>
<dbReference type="GO" id="GO:0004484">
    <property type="term" value="F:mRNA guanylyltransferase activity"/>
    <property type="evidence" value="ECO:0007669"/>
    <property type="project" value="UniProtKB-UniRule"/>
</dbReference>
<feature type="active site" description="Phosphocysteine intermediate" evidence="11">
    <location>
        <position position="129"/>
    </location>
</feature>
<feature type="binding site" evidence="13">
    <location>
        <begin position="420"/>
        <end position="422"/>
    </location>
    <ligand>
        <name>GTP</name>
        <dbReference type="ChEBI" id="CHEBI:37565"/>
    </ligand>
</feature>
<dbReference type="Pfam" id="PF00782">
    <property type="entry name" value="DSPc"/>
    <property type="match status" value="1"/>
</dbReference>
<protein>
    <recommendedName>
        <fullName evidence="10">mRNA-capping enzyme</fullName>
    </recommendedName>
    <domain>
        <recommendedName>
            <fullName evidence="10">mRNA 5'-triphosphate monophosphatase</fullName>
            <ecNumber evidence="10">3.6.1.74</ecNumber>
        </recommendedName>
        <alternativeName>
            <fullName evidence="10">mRNA 5'-phosphatase</fullName>
        </alternativeName>
    </domain>
    <domain>
        <recommendedName>
            <fullName evidence="10">mRNA guanylyltransferase</fullName>
            <ecNumber evidence="10">2.7.7.50</ecNumber>
        </recommendedName>
        <alternativeName>
            <fullName evidence="10">GTP--RNA guanylyltransferase</fullName>
            <shortName evidence="10">GTase</shortName>
        </alternativeName>
    </domain>
</protein>